<feature type="compositionally biased region" description="Basic and acidic residues" evidence="1">
    <location>
        <begin position="269"/>
        <end position="279"/>
    </location>
</feature>
<accession>A0A433D0B2</accession>
<proteinExistence type="predicted"/>
<keyword evidence="3" id="KW-1185">Reference proteome</keyword>
<evidence type="ECO:0000256" key="1">
    <source>
        <dbReference type="SAM" id="MobiDB-lite"/>
    </source>
</evidence>
<feature type="compositionally biased region" description="Polar residues" evidence="1">
    <location>
        <begin position="13"/>
        <end position="29"/>
    </location>
</feature>
<dbReference type="EMBL" id="RBNI01009242">
    <property type="protein sequence ID" value="RUP44270.1"/>
    <property type="molecule type" value="Genomic_DNA"/>
</dbReference>
<comment type="caution">
    <text evidence="2">The sequence shown here is derived from an EMBL/GenBank/DDBJ whole genome shotgun (WGS) entry which is preliminary data.</text>
</comment>
<evidence type="ECO:0000313" key="2">
    <source>
        <dbReference type="EMBL" id="RUP44270.1"/>
    </source>
</evidence>
<dbReference type="AlphaFoldDB" id="A0A433D0B2"/>
<dbReference type="OrthoDB" id="2445118at2759"/>
<evidence type="ECO:0000313" key="3">
    <source>
        <dbReference type="Proteomes" id="UP000268093"/>
    </source>
</evidence>
<organism evidence="2 3">
    <name type="scientific">Jimgerdemannia flammicorona</name>
    <dbReference type="NCBI Taxonomy" id="994334"/>
    <lineage>
        <taxon>Eukaryota</taxon>
        <taxon>Fungi</taxon>
        <taxon>Fungi incertae sedis</taxon>
        <taxon>Mucoromycota</taxon>
        <taxon>Mucoromycotina</taxon>
        <taxon>Endogonomycetes</taxon>
        <taxon>Endogonales</taxon>
        <taxon>Endogonaceae</taxon>
        <taxon>Jimgerdemannia</taxon>
    </lineage>
</organism>
<reference evidence="2 3" key="1">
    <citation type="journal article" date="2018" name="New Phytol.">
        <title>Phylogenomics of Endogonaceae and evolution of mycorrhizas within Mucoromycota.</title>
        <authorList>
            <person name="Chang Y."/>
            <person name="Desiro A."/>
            <person name="Na H."/>
            <person name="Sandor L."/>
            <person name="Lipzen A."/>
            <person name="Clum A."/>
            <person name="Barry K."/>
            <person name="Grigoriev I.V."/>
            <person name="Martin F.M."/>
            <person name="Stajich J.E."/>
            <person name="Smith M.E."/>
            <person name="Bonito G."/>
            <person name="Spatafora J.W."/>
        </authorList>
    </citation>
    <scope>NUCLEOTIDE SEQUENCE [LARGE SCALE GENOMIC DNA]</scope>
    <source>
        <strain evidence="2 3">GMNB39</strain>
    </source>
</reference>
<feature type="region of interest" description="Disordered" evidence="1">
    <location>
        <begin position="259"/>
        <end position="279"/>
    </location>
</feature>
<sequence>MSGPPESACPRINTWNSASSSDTEPSNDWDWQQAGISSVSIIEIHVYLMISFVNELTFYRGEIFSESSAHQRVLRRRPREDEDRPFGQKVDGLFTSGGTEVGIVELSGGPQTADLPRYIKDHVRGLWCMRDLLNDIIVGPDFSSGSFAEMRSVQVFFFHTHGLNVEIWAMDLPVKGVYRMGLLGSGILPIAWEDKTQLLPLLPLLWDLRMSIVATAEGLAKLKVSASMKMVKDRHRGCTSTNLKQYMFKDIQTTSVKAGTGKNARTLKPRRDFSSSDDD</sequence>
<name>A0A433D0B2_9FUNG</name>
<feature type="region of interest" description="Disordered" evidence="1">
    <location>
        <begin position="1"/>
        <end position="29"/>
    </location>
</feature>
<dbReference type="Proteomes" id="UP000268093">
    <property type="component" value="Unassembled WGS sequence"/>
</dbReference>
<gene>
    <name evidence="2" type="ORF">BC936DRAFT_149695</name>
</gene>
<protein>
    <submittedName>
        <fullName evidence="2">Uncharacterized protein</fullName>
    </submittedName>
</protein>